<dbReference type="PANTHER" id="PTHR10579">
    <property type="entry name" value="CALCIUM-ACTIVATED CHLORIDE CHANNEL REGULATOR"/>
    <property type="match status" value="1"/>
</dbReference>
<keyword evidence="4" id="KW-1185">Reference proteome</keyword>
<dbReference type="InterPro" id="IPR002035">
    <property type="entry name" value="VWF_A"/>
</dbReference>
<dbReference type="PANTHER" id="PTHR10579:SF43">
    <property type="entry name" value="ZINC FINGER (C3HC4-TYPE RING FINGER) FAMILY PROTEIN"/>
    <property type="match status" value="1"/>
</dbReference>
<accession>A0ABW2CLN7</accession>
<evidence type="ECO:0000313" key="4">
    <source>
        <dbReference type="Proteomes" id="UP001596380"/>
    </source>
</evidence>
<dbReference type="EMBL" id="JBHSXS010000009">
    <property type="protein sequence ID" value="MFC6881603.1"/>
    <property type="molecule type" value="Genomic_DNA"/>
</dbReference>
<evidence type="ECO:0000259" key="2">
    <source>
        <dbReference type="PROSITE" id="PS50234"/>
    </source>
</evidence>
<protein>
    <submittedName>
        <fullName evidence="3">VWA domain-containing protein</fullName>
    </submittedName>
</protein>
<evidence type="ECO:0000313" key="3">
    <source>
        <dbReference type="EMBL" id="MFC6881603.1"/>
    </source>
</evidence>
<gene>
    <name evidence="3" type="ORF">ACFQKB_17730</name>
</gene>
<dbReference type="Pfam" id="PF13768">
    <property type="entry name" value="VWA_3"/>
    <property type="match status" value="1"/>
</dbReference>
<feature type="compositionally biased region" description="Basic and acidic residues" evidence="1">
    <location>
        <begin position="410"/>
        <end position="423"/>
    </location>
</feature>
<evidence type="ECO:0000256" key="1">
    <source>
        <dbReference type="SAM" id="MobiDB-lite"/>
    </source>
</evidence>
<reference evidence="4" key="1">
    <citation type="journal article" date="2019" name="Int. J. Syst. Evol. Microbiol.">
        <title>The Global Catalogue of Microorganisms (GCM) 10K type strain sequencing project: providing services to taxonomists for standard genome sequencing and annotation.</title>
        <authorList>
            <consortium name="The Broad Institute Genomics Platform"/>
            <consortium name="The Broad Institute Genome Sequencing Center for Infectious Disease"/>
            <person name="Wu L."/>
            <person name="Ma J."/>
        </authorList>
    </citation>
    <scope>NUCLEOTIDE SEQUENCE [LARGE SCALE GENOMIC DNA]</scope>
    <source>
        <strain evidence="4">JCM 3369</strain>
    </source>
</reference>
<feature type="domain" description="VWFA" evidence="2">
    <location>
        <begin position="47"/>
        <end position="228"/>
    </location>
</feature>
<dbReference type="Gene3D" id="2.60.40.3670">
    <property type="match status" value="1"/>
</dbReference>
<dbReference type="CDD" id="cd00198">
    <property type="entry name" value="vWFA"/>
    <property type="match status" value="1"/>
</dbReference>
<proteinExistence type="predicted"/>
<dbReference type="Proteomes" id="UP001596380">
    <property type="component" value="Unassembled WGS sequence"/>
</dbReference>
<dbReference type="SUPFAM" id="SSF53300">
    <property type="entry name" value="vWA-like"/>
    <property type="match status" value="1"/>
</dbReference>
<dbReference type="PROSITE" id="PS50234">
    <property type="entry name" value="VWFA"/>
    <property type="match status" value="1"/>
</dbReference>
<comment type="caution">
    <text evidence="3">The sequence shown here is derived from an EMBL/GenBank/DDBJ whole genome shotgun (WGS) entry which is preliminary data.</text>
</comment>
<dbReference type="SMART" id="SM00327">
    <property type="entry name" value="VWA"/>
    <property type="match status" value="1"/>
</dbReference>
<name>A0ABW2CLN7_9ACTN</name>
<dbReference type="InterPro" id="IPR051266">
    <property type="entry name" value="CLCR"/>
</dbReference>
<dbReference type="Gene3D" id="3.40.50.410">
    <property type="entry name" value="von Willebrand factor, type A domain"/>
    <property type="match status" value="1"/>
</dbReference>
<dbReference type="Gene3D" id="1.20.120.1690">
    <property type="match status" value="1"/>
</dbReference>
<dbReference type="RefSeq" id="WP_378063356.1">
    <property type="nucleotide sequence ID" value="NZ_JBHSXS010000009.1"/>
</dbReference>
<feature type="region of interest" description="Disordered" evidence="1">
    <location>
        <begin position="256"/>
        <end position="278"/>
    </location>
</feature>
<dbReference type="InterPro" id="IPR036465">
    <property type="entry name" value="vWFA_dom_sf"/>
</dbReference>
<sequence length="447" mass="47370">MSDRPDFTIEIHQNPYLPVGGTRVHAVARVAAEGGPAASAARSASAAEVIIVDTSASMVGERLVAAKRAAKGAVDALREDVDFAVVSGAHEAEMVYPRDPLLARATDERKADATAAISKLSASGGTRIGRWLTLADTLFSGYQHAIRHTVLLTDGQNEHESAEELDAVLARCAGRFVCDCRGVGADWEPAELRRVATALLGGFGMVADPADLAADFAGMIENAMGKAVADVALRVWTPHGAELHFVKQVYPTRRDLSAAGDADGDPPPDGPATRDYPTGLWGVERRDYHLCVSVPAGRPDQNMLAARVSLVLPGGDVPEDEPLAVGNVVARWTDDSAQSTRRHPAVEHYSKQGELADSVQNWRAAYEGGDEGAAAEELRRARELAEQTGSRMISRRLDRLMDPVTGAVLPKKDVDTADVKGLDTESSESAEPPATIPLPPGEGEDGA</sequence>
<feature type="region of interest" description="Disordered" evidence="1">
    <location>
        <begin position="407"/>
        <end position="447"/>
    </location>
</feature>
<organism evidence="3 4">
    <name type="scientific">Actinomadura yumaensis</name>
    <dbReference type="NCBI Taxonomy" id="111807"/>
    <lineage>
        <taxon>Bacteria</taxon>
        <taxon>Bacillati</taxon>
        <taxon>Actinomycetota</taxon>
        <taxon>Actinomycetes</taxon>
        <taxon>Streptosporangiales</taxon>
        <taxon>Thermomonosporaceae</taxon>
        <taxon>Actinomadura</taxon>
    </lineage>
</organism>